<dbReference type="RefSeq" id="WP_180567327.1">
    <property type="nucleotide sequence ID" value="NZ_JACCKB010000004.1"/>
</dbReference>
<evidence type="ECO:0000256" key="13">
    <source>
        <dbReference type="ARBA" id="ARBA00031891"/>
    </source>
</evidence>
<evidence type="ECO:0000256" key="6">
    <source>
        <dbReference type="ARBA" id="ARBA00022605"/>
    </source>
</evidence>
<feature type="binding site" evidence="15">
    <location>
        <position position="353"/>
    </location>
    <ligand>
        <name>Zn(2+)</name>
        <dbReference type="ChEBI" id="CHEBI:29105"/>
        <label>2</label>
    </ligand>
</feature>
<evidence type="ECO:0000256" key="4">
    <source>
        <dbReference type="ARBA" id="ARBA00011921"/>
    </source>
</evidence>
<dbReference type="SUPFAM" id="SSF53187">
    <property type="entry name" value="Zn-dependent exopeptidases"/>
    <property type="match status" value="1"/>
</dbReference>
<comment type="caution">
    <text evidence="17">The sequence shown here is derived from an EMBL/GenBank/DDBJ whole genome shotgun (WGS) entry which is preliminary data.</text>
</comment>
<evidence type="ECO:0000256" key="5">
    <source>
        <dbReference type="ARBA" id="ARBA00022391"/>
    </source>
</evidence>
<proteinExistence type="inferred from homology"/>
<dbReference type="GO" id="GO:0006526">
    <property type="term" value="P:L-arginine biosynthetic process"/>
    <property type="evidence" value="ECO:0007669"/>
    <property type="project" value="TreeGrafter"/>
</dbReference>
<dbReference type="Pfam" id="PF01546">
    <property type="entry name" value="Peptidase_M20"/>
    <property type="match status" value="1"/>
</dbReference>
<dbReference type="NCBIfam" id="NF009557">
    <property type="entry name" value="PRK13009.1"/>
    <property type="match status" value="1"/>
</dbReference>
<evidence type="ECO:0000256" key="11">
    <source>
        <dbReference type="ARBA" id="ARBA00023154"/>
    </source>
</evidence>
<comment type="cofactor">
    <cofactor evidence="15">
        <name>Zn(2+)</name>
        <dbReference type="ChEBI" id="CHEBI:29105"/>
    </cofactor>
    <cofactor evidence="15">
        <name>Co(2+)</name>
        <dbReference type="ChEBI" id="CHEBI:48828"/>
    </cofactor>
    <text evidence="15">Binds 2 Zn(2+) or Co(2+) ions per subunit.</text>
</comment>
<evidence type="ECO:0000256" key="15">
    <source>
        <dbReference type="HAMAP-Rule" id="MF_01690"/>
    </source>
</evidence>
<dbReference type="InterPro" id="IPR005941">
    <property type="entry name" value="DapE_proteobac"/>
</dbReference>
<sequence>MSQLSPTVELAKELIQQPSITPNDANCQEIMIMRLATLGFTVERLRFEDVDNVWLRLGEKGPVLAFAGHTDVVPTGPESSWQYPPFEPTITDGILYGRGAADMKGSLAAMITACERFLAETPDLEEHGSIAFLITSDEEGPAKNGTVKVVEHLQARGEHIDWCIVGEPSSTEFVGDVIKNGRRGSLGAILTVNGVQGHVAYPHLVKNPIHLAAPALAELAAHEWDQGNEYFPPTSFQISNISAGTGATNVVPGELSVQFNFRFSTESTAESLQQRVEYIFKQHQLDFHIEWSLFGLPFLTDHGHLLPATVSAVEEVTGYKPTVSTAGGTSDGRFIAPTGTEVIELGPSNATIHKINECVKVADLDLLSAMYEKILSKLFTK</sequence>
<keyword evidence="12 15" id="KW-0170">Cobalt</keyword>
<feature type="binding site" evidence="15">
    <location>
        <position position="102"/>
    </location>
    <ligand>
        <name>Zn(2+)</name>
        <dbReference type="ChEBI" id="CHEBI:29105"/>
        <label>1</label>
    </ligand>
</feature>
<feature type="domain" description="Peptidase M20 dimerisation" evidence="16">
    <location>
        <begin position="180"/>
        <end position="285"/>
    </location>
</feature>
<dbReference type="NCBIfam" id="TIGR01246">
    <property type="entry name" value="dapE_proteo"/>
    <property type="match status" value="1"/>
</dbReference>
<keyword evidence="18" id="KW-1185">Reference proteome</keyword>
<evidence type="ECO:0000256" key="2">
    <source>
        <dbReference type="ARBA" id="ARBA00006746"/>
    </source>
</evidence>
<dbReference type="HAMAP" id="MF_01690">
    <property type="entry name" value="DapE"/>
    <property type="match status" value="1"/>
</dbReference>
<comment type="function">
    <text evidence="15">Catalyzes the hydrolysis of N-succinyl-L,L-diaminopimelic acid (SDAP), forming succinate and LL-2,6-diaminopimelate (DAP), an intermediate involved in the bacterial biosynthesis of lysine and meso-diaminopimelic acid, an essential component of bacterial cell walls.</text>
</comment>
<dbReference type="PROSITE" id="PS00758">
    <property type="entry name" value="ARGE_DAPE_CPG2_1"/>
    <property type="match status" value="1"/>
</dbReference>
<gene>
    <name evidence="15 17" type="primary">dapE</name>
    <name evidence="17" type="ORF">H0A36_04690</name>
</gene>
<dbReference type="Proteomes" id="UP000569732">
    <property type="component" value="Unassembled WGS sequence"/>
</dbReference>
<evidence type="ECO:0000256" key="9">
    <source>
        <dbReference type="ARBA" id="ARBA00022833"/>
    </source>
</evidence>
<organism evidence="17 18">
    <name type="scientific">Spartinivicinus marinus</name>
    <dbReference type="NCBI Taxonomy" id="2994442"/>
    <lineage>
        <taxon>Bacteria</taxon>
        <taxon>Pseudomonadati</taxon>
        <taxon>Pseudomonadota</taxon>
        <taxon>Gammaproteobacteria</taxon>
        <taxon>Oceanospirillales</taxon>
        <taxon>Zooshikellaceae</taxon>
        <taxon>Spartinivicinus</taxon>
    </lineage>
</organism>
<comment type="similarity">
    <text evidence="2 15">Belongs to the peptidase M20A family. DapE subfamily.</text>
</comment>
<evidence type="ECO:0000259" key="16">
    <source>
        <dbReference type="Pfam" id="PF07687"/>
    </source>
</evidence>
<evidence type="ECO:0000256" key="14">
    <source>
        <dbReference type="ARBA" id="ARBA00051301"/>
    </source>
</evidence>
<evidence type="ECO:0000256" key="8">
    <source>
        <dbReference type="ARBA" id="ARBA00022801"/>
    </source>
</evidence>
<evidence type="ECO:0000256" key="12">
    <source>
        <dbReference type="ARBA" id="ARBA00023285"/>
    </source>
</evidence>
<keyword evidence="9 15" id="KW-0862">Zinc</keyword>
<name>A0A853ID15_9GAMM</name>
<dbReference type="GO" id="GO:0009014">
    <property type="term" value="F:succinyl-diaminopimelate desuccinylase activity"/>
    <property type="evidence" value="ECO:0007669"/>
    <property type="project" value="UniProtKB-UniRule"/>
</dbReference>
<dbReference type="PANTHER" id="PTHR43808">
    <property type="entry name" value="ACETYLORNITHINE DEACETYLASE"/>
    <property type="match status" value="1"/>
</dbReference>
<feature type="binding site" evidence="15">
    <location>
        <position position="139"/>
    </location>
    <ligand>
        <name>Zn(2+)</name>
        <dbReference type="ChEBI" id="CHEBI:29105"/>
        <label>2</label>
    </ligand>
</feature>
<feature type="active site" evidence="15">
    <location>
        <position position="71"/>
    </location>
</feature>
<feature type="active site" description="Proton acceptor" evidence="15">
    <location>
        <position position="138"/>
    </location>
</feature>
<evidence type="ECO:0000256" key="7">
    <source>
        <dbReference type="ARBA" id="ARBA00022723"/>
    </source>
</evidence>
<evidence type="ECO:0000256" key="3">
    <source>
        <dbReference type="ARBA" id="ARBA00011738"/>
    </source>
</evidence>
<dbReference type="GO" id="GO:0009089">
    <property type="term" value="P:lysine biosynthetic process via diaminopimelate"/>
    <property type="evidence" value="ECO:0007669"/>
    <property type="project" value="UniProtKB-UniRule"/>
</dbReference>
<dbReference type="FunFam" id="3.40.630.10:FF:000005">
    <property type="entry name" value="Succinyl-diaminopimelate desuccinylase"/>
    <property type="match status" value="1"/>
</dbReference>
<dbReference type="InterPro" id="IPR050072">
    <property type="entry name" value="Peptidase_M20A"/>
</dbReference>
<evidence type="ECO:0000313" key="18">
    <source>
        <dbReference type="Proteomes" id="UP000569732"/>
    </source>
</evidence>
<evidence type="ECO:0000256" key="1">
    <source>
        <dbReference type="ARBA" id="ARBA00005130"/>
    </source>
</evidence>
<keyword evidence="6 15" id="KW-0028">Amino-acid biosynthesis</keyword>
<dbReference type="InterPro" id="IPR011650">
    <property type="entry name" value="Peptidase_M20_dimer"/>
</dbReference>
<comment type="catalytic activity">
    <reaction evidence="14 15">
        <text>N-succinyl-(2S,6S)-2,6-diaminopimelate + H2O = (2S,6S)-2,6-diaminopimelate + succinate</text>
        <dbReference type="Rhea" id="RHEA:22608"/>
        <dbReference type="ChEBI" id="CHEBI:15377"/>
        <dbReference type="ChEBI" id="CHEBI:30031"/>
        <dbReference type="ChEBI" id="CHEBI:57609"/>
        <dbReference type="ChEBI" id="CHEBI:58087"/>
        <dbReference type="EC" id="3.5.1.18"/>
    </reaction>
</comment>
<accession>A0A853ID15</accession>
<dbReference type="PANTHER" id="PTHR43808:SF31">
    <property type="entry name" value="N-ACETYL-L-CITRULLINE DEACETYLASE"/>
    <property type="match status" value="1"/>
</dbReference>
<dbReference type="CDD" id="cd03891">
    <property type="entry name" value="M20_DapE_proteobac"/>
    <property type="match status" value="1"/>
</dbReference>
<feature type="binding site" evidence="15">
    <location>
        <position position="167"/>
    </location>
    <ligand>
        <name>Zn(2+)</name>
        <dbReference type="ChEBI" id="CHEBI:29105"/>
        <label>1</label>
    </ligand>
</feature>
<comment type="pathway">
    <text evidence="1 15">Amino-acid biosynthesis; L-lysine biosynthesis via DAP pathway; LL-2,6-diaminopimelate from (S)-tetrahydrodipicolinate (succinylase route): step 3/3.</text>
</comment>
<keyword evidence="7 15" id="KW-0479">Metal-binding</keyword>
<dbReference type="GO" id="GO:0008777">
    <property type="term" value="F:acetylornithine deacetylase activity"/>
    <property type="evidence" value="ECO:0007669"/>
    <property type="project" value="TreeGrafter"/>
</dbReference>
<dbReference type="Gene3D" id="3.40.630.10">
    <property type="entry name" value="Zn peptidases"/>
    <property type="match status" value="2"/>
</dbReference>
<dbReference type="GO" id="GO:0019877">
    <property type="term" value="P:diaminopimelate biosynthetic process"/>
    <property type="evidence" value="ECO:0007669"/>
    <property type="project" value="UniProtKB-UniRule"/>
</dbReference>
<dbReference type="FunFam" id="3.30.70.360:FF:000011">
    <property type="entry name" value="Succinyl-diaminopimelate desuccinylase"/>
    <property type="match status" value="1"/>
</dbReference>
<keyword evidence="11 15" id="KW-0457">Lysine biosynthesis</keyword>
<dbReference type="UniPathway" id="UPA00034">
    <property type="reaction ID" value="UER00021"/>
</dbReference>
<evidence type="ECO:0000313" key="17">
    <source>
        <dbReference type="EMBL" id="NYZ65296.1"/>
    </source>
</evidence>
<dbReference type="GO" id="GO:0050897">
    <property type="term" value="F:cobalt ion binding"/>
    <property type="evidence" value="ECO:0007669"/>
    <property type="project" value="UniProtKB-UniRule"/>
</dbReference>
<dbReference type="EC" id="3.5.1.18" evidence="4 15"/>
<feature type="binding site" evidence="15">
    <location>
        <position position="102"/>
    </location>
    <ligand>
        <name>Zn(2+)</name>
        <dbReference type="ChEBI" id="CHEBI:29105"/>
        <label>2</label>
    </ligand>
</feature>
<dbReference type="SUPFAM" id="SSF55031">
    <property type="entry name" value="Bacterial exopeptidase dimerisation domain"/>
    <property type="match status" value="1"/>
</dbReference>
<keyword evidence="10 15" id="KW-0220">Diaminopimelate biosynthesis</keyword>
<dbReference type="Pfam" id="PF07687">
    <property type="entry name" value="M20_dimer"/>
    <property type="match status" value="1"/>
</dbReference>
<reference evidence="17 18" key="1">
    <citation type="submission" date="2020-07" db="EMBL/GenBank/DDBJ databases">
        <title>Endozoicomonas sp. nov., isolated from sediment.</title>
        <authorList>
            <person name="Gu T."/>
        </authorList>
    </citation>
    <scope>NUCLEOTIDE SEQUENCE [LARGE SCALE GENOMIC DNA]</scope>
    <source>
        <strain evidence="17 18">SM1973</strain>
    </source>
</reference>
<dbReference type="GO" id="GO:0008270">
    <property type="term" value="F:zinc ion binding"/>
    <property type="evidence" value="ECO:0007669"/>
    <property type="project" value="UniProtKB-UniRule"/>
</dbReference>
<evidence type="ECO:0000256" key="10">
    <source>
        <dbReference type="ARBA" id="ARBA00022915"/>
    </source>
</evidence>
<dbReference type="AlphaFoldDB" id="A0A853ID15"/>
<keyword evidence="8 15" id="KW-0378">Hydrolase</keyword>
<dbReference type="InterPro" id="IPR002933">
    <property type="entry name" value="Peptidase_M20"/>
</dbReference>
<protein>
    <recommendedName>
        <fullName evidence="5 15">Succinyl-diaminopimelate desuccinylase</fullName>
        <shortName evidence="15">SDAP desuccinylase</shortName>
        <ecNumber evidence="4 15">3.5.1.18</ecNumber>
    </recommendedName>
    <alternativeName>
        <fullName evidence="13 15">N-succinyl-LL-2,6-diaminoheptanedioate amidohydrolase</fullName>
    </alternativeName>
</protein>
<dbReference type="InterPro" id="IPR001261">
    <property type="entry name" value="ArgE/DapE_CS"/>
</dbReference>
<dbReference type="InterPro" id="IPR036264">
    <property type="entry name" value="Bact_exopeptidase_dim_dom"/>
</dbReference>
<feature type="binding site" evidence="15">
    <location>
        <position position="69"/>
    </location>
    <ligand>
        <name>Zn(2+)</name>
        <dbReference type="ChEBI" id="CHEBI:29105"/>
        <label>1</label>
    </ligand>
</feature>
<dbReference type="EMBL" id="JACCKB010000004">
    <property type="protein sequence ID" value="NYZ65296.1"/>
    <property type="molecule type" value="Genomic_DNA"/>
</dbReference>
<comment type="subunit">
    <text evidence="3 15">Homodimer.</text>
</comment>